<evidence type="ECO:0000259" key="1">
    <source>
        <dbReference type="Pfam" id="PF06527"/>
    </source>
</evidence>
<name>A0A2K9LS51_9GAMM</name>
<proteinExistence type="predicted"/>
<dbReference type="InterPro" id="IPR009492">
    <property type="entry name" value="TniQ"/>
</dbReference>
<dbReference type="OrthoDB" id="6917259at2"/>
<dbReference type="Pfam" id="PF06527">
    <property type="entry name" value="TniQ"/>
    <property type="match status" value="1"/>
</dbReference>
<gene>
    <name evidence="2" type="ORF">Kalk_14075</name>
</gene>
<keyword evidence="3" id="KW-1185">Reference proteome</keyword>
<feature type="domain" description="TniQ" evidence="1">
    <location>
        <begin position="6"/>
        <end position="129"/>
    </location>
</feature>
<dbReference type="AlphaFoldDB" id="A0A2K9LS51"/>
<accession>A0A2K9LS51</accession>
<dbReference type="KEGG" id="kak:Kalk_14075"/>
<dbReference type="Proteomes" id="UP000235116">
    <property type="component" value="Chromosome"/>
</dbReference>
<organism evidence="2 3">
    <name type="scientific">Ketobacter alkanivorans</name>
    <dbReference type="NCBI Taxonomy" id="1917421"/>
    <lineage>
        <taxon>Bacteria</taxon>
        <taxon>Pseudomonadati</taxon>
        <taxon>Pseudomonadota</taxon>
        <taxon>Gammaproteobacteria</taxon>
        <taxon>Pseudomonadales</taxon>
        <taxon>Ketobacteraceae</taxon>
        <taxon>Ketobacter</taxon>
    </lineage>
</organism>
<protein>
    <recommendedName>
        <fullName evidence="1">TniQ domain-containing protein</fullName>
    </recommendedName>
</protein>
<sequence>MSRLLIRPHRQPDECMVSYLIRVSEQNGFHHIGHLLQHAGLPWKNLRIPAHQIITGEYDIAPYFSQLGLDYTYPRTADTFKSSQVPHFTTKIFVKTPKICPECLEEMGYSSDLWSHIAYTACIKHKLLLVDTSPKTGKRLSWYRRSLNEFGESDPFPPVNSIPKASPATLAFTRAMTHLIEGRNPPKSIPTVLRGLNFAEALSLIHFIAHYQYRLFHKTLFTPASLDNLTVSHHYTQAWQALKRWPLGFHLLLSQYIDNPMSERGQSGINKHFRDIHEKLYRQRENKGIARLRAAFDQFIEINWPNAIQTHRLTRISLSSDERPLITQKEAQRLLDCREPRIHSLIAQGKITLHKFKGKAYFNREEVGALARLYQDNWSMEQAVIETELSRYQLKQLLDAGLVKALQRADSQNRDWLICKRSWQRMINNLKKPALQHESPKGKSLSGLQKQGFMITDVFNMLAKSQLNHSFKESTTKPFSFKQIVNFRLD</sequence>
<evidence type="ECO:0000313" key="2">
    <source>
        <dbReference type="EMBL" id="AUM14961.1"/>
    </source>
</evidence>
<reference evidence="3" key="1">
    <citation type="submission" date="2017-08" db="EMBL/GenBank/DDBJ databases">
        <title>Direct submision.</title>
        <authorList>
            <person name="Kim S.-J."/>
            <person name="Rhee S.-K."/>
        </authorList>
    </citation>
    <scope>NUCLEOTIDE SEQUENCE [LARGE SCALE GENOMIC DNA]</scope>
    <source>
        <strain evidence="3">GI5</strain>
    </source>
</reference>
<dbReference type="EMBL" id="CP022684">
    <property type="protein sequence ID" value="AUM14961.1"/>
    <property type="molecule type" value="Genomic_DNA"/>
</dbReference>
<evidence type="ECO:0000313" key="3">
    <source>
        <dbReference type="Proteomes" id="UP000235116"/>
    </source>
</evidence>